<evidence type="ECO:0000313" key="1">
    <source>
        <dbReference type="EMBL" id="KAK5633415.1"/>
    </source>
</evidence>
<protein>
    <submittedName>
        <fullName evidence="1">Uncharacterized protein</fullName>
    </submittedName>
</protein>
<sequence length="154" mass="15231">MGVTGLISASVAPVEELVDCVGGPMSVGLLSEGELLKEGKNLLNPLLLPDAPGGAGFGPSELISVKTPYGLVGESGSSSNSSNGEAIFLRAASSLFISFGGGVGARIDASRLGSNVPSMGEISSSIRFSCSPTGFLVFGSSSSMSIALSGASPM</sequence>
<comment type="caution">
    <text evidence="1">The sequence shown here is derived from an EMBL/GenBank/DDBJ whole genome shotgun (WGS) entry which is preliminary data.</text>
</comment>
<keyword evidence="2" id="KW-1185">Reference proteome</keyword>
<name>A0AAN7UJ24_9PEZI</name>
<gene>
    <name evidence="1" type="ORF">RRF57_009129</name>
</gene>
<dbReference type="Proteomes" id="UP001305414">
    <property type="component" value="Unassembled WGS sequence"/>
</dbReference>
<dbReference type="AlphaFoldDB" id="A0AAN7UJ24"/>
<reference evidence="1 2" key="1">
    <citation type="submission" date="2023-10" db="EMBL/GenBank/DDBJ databases">
        <title>Draft genome sequence of Xylaria bambusicola isolate GMP-LS, the root and basal stem rot pathogen of sugarcane in Indonesia.</title>
        <authorList>
            <person name="Selvaraj P."/>
            <person name="Muralishankar V."/>
            <person name="Muruganantham S."/>
            <person name="Sp S."/>
            <person name="Haryani S."/>
            <person name="Lau K.J.X."/>
            <person name="Naqvi N.I."/>
        </authorList>
    </citation>
    <scope>NUCLEOTIDE SEQUENCE [LARGE SCALE GENOMIC DNA]</scope>
    <source>
        <strain evidence="1">GMP-LS</strain>
    </source>
</reference>
<evidence type="ECO:0000313" key="2">
    <source>
        <dbReference type="Proteomes" id="UP001305414"/>
    </source>
</evidence>
<organism evidence="1 2">
    <name type="scientific">Xylaria bambusicola</name>
    <dbReference type="NCBI Taxonomy" id="326684"/>
    <lineage>
        <taxon>Eukaryota</taxon>
        <taxon>Fungi</taxon>
        <taxon>Dikarya</taxon>
        <taxon>Ascomycota</taxon>
        <taxon>Pezizomycotina</taxon>
        <taxon>Sordariomycetes</taxon>
        <taxon>Xylariomycetidae</taxon>
        <taxon>Xylariales</taxon>
        <taxon>Xylariaceae</taxon>
        <taxon>Xylaria</taxon>
    </lineage>
</organism>
<dbReference type="EMBL" id="JAWHQM010000032">
    <property type="protein sequence ID" value="KAK5633415.1"/>
    <property type="molecule type" value="Genomic_DNA"/>
</dbReference>
<proteinExistence type="predicted"/>
<accession>A0AAN7UJ24</accession>